<dbReference type="KEGG" id="amob:HG15A2_07230"/>
<evidence type="ECO:0000313" key="2">
    <source>
        <dbReference type="Proteomes" id="UP000319852"/>
    </source>
</evidence>
<dbReference type="InterPro" id="IPR026350">
    <property type="entry name" value="GxxExxY"/>
</dbReference>
<accession>A0A517MRF4</accession>
<sequence>MAVSDQPLAQEGYDLLGAAFEVHNVLGGGLSEEIYQQSLEIEFQMRQLPFQSKRQLRVYYKERLLETKYIPDLFVHQHFVVELQSVSALTSNHESLLLNYMRVTRQPVGYLINFAPTDKLQYQRFILSEYLDD</sequence>
<keyword evidence="2" id="KW-1185">Reference proteome</keyword>
<proteinExistence type="predicted"/>
<gene>
    <name evidence="1" type="ORF">HG15A2_07230</name>
</gene>
<protein>
    <recommendedName>
        <fullName evidence="3">GxxExxY protein</fullName>
    </recommendedName>
</protein>
<name>A0A517MRF4_9BACT</name>
<dbReference type="EMBL" id="CP036263">
    <property type="protein sequence ID" value="QDS97462.1"/>
    <property type="molecule type" value="Genomic_DNA"/>
</dbReference>
<dbReference type="Proteomes" id="UP000319852">
    <property type="component" value="Chromosome"/>
</dbReference>
<dbReference type="NCBIfam" id="TIGR04256">
    <property type="entry name" value="GxxExxY"/>
    <property type="match status" value="1"/>
</dbReference>
<evidence type="ECO:0000313" key="1">
    <source>
        <dbReference type="EMBL" id="QDS97462.1"/>
    </source>
</evidence>
<reference evidence="1 2" key="1">
    <citation type="submission" date="2019-02" db="EMBL/GenBank/DDBJ databases">
        <title>Deep-cultivation of Planctomycetes and their phenomic and genomic characterization uncovers novel biology.</title>
        <authorList>
            <person name="Wiegand S."/>
            <person name="Jogler M."/>
            <person name="Boedeker C."/>
            <person name="Pinto D."/>
            <person name="Vollmers J."/>
            <person name="Rivas-Marin E."/>
            <person name="Kohn T."/>
            <person name="Peeters S.H."/>
            <person name="Heuer A."/>
            <person name="Rast P."/>
            <person name="Oberbeckmann S."/>
            <person name="Bunk B."/>
            <person name="Jeske O."/>
            <person name="Meyerdierks A."/>
            <person name="Storesund J.E."/>
            <person name="Kallscheuer N."/>
            <person name="Luecker S."/>
            <person name="Lage O.M."/>
            <person name="Pohl T."/>
            <person name="Merkel B.J."/>
            <person name="Hornburger P."/>
            <person name="Mueller R.-W."/>
            <person name="Bruemmer F."/>
            <person name="Labrenz M."/>
            <person name="Spormann A.M."/>
            <person name="Op den Camp H."/>
            <person name="Overmann J."/>
            <person name="Amann R."/>
            <person name="Jetten M.S.M."/>
            <person name="Mascher T."/>
            <person name="Medema M.H."/>
            <person name="Devos D.P."/>
            <person name="Kaster A.-K."/>
            <person name="Ovreas L."/>
            <person name="Rohde M."/>
            <person name="Galperin M.Y."/>
            <person name="Jogler C."/>
        </authorList>
    </citation>
    <scope>NUCLEOTIDE SEQUENCE [LARGE SCALE GENOMIC DNA]</scope>
    <source>
        <strain evidence="1 2">HG15A2</strain>
    </source>
</reference>
<evidence type="ECO:0008006" key="3">
    <source>
        <dbReference type="Google" id="ProtNLM"/>
    </source>
</evidence>
<dbReference type="AlphaFoldDB" id="A0A517MRF4"/>
<organism evidence="1 2">
    <name type="scientific">Adhaeretor mobilis</name>
    <dbReference type="NCBI Taxonomy" id="1930276"/>
    <lineage>
        <taxon>Bacteria</taxon>
        <taxon>Pseudomonadati</taxon>
        <taxon>Planctomycetota</taxon>
        <taxon>Planctomycetia</taxon>
        <taxon>Pirellulales</taxon>
        <taxon>Lacipirellulaceae</taxon>
        <taxon>Adhaeretor</taxon>
    </lineage>
</organism>
<dbReference type="OrthoDB" id="9798792at2"/>
<dbReference type="RefSeq" id="WP_145057862.1">
    <property type="nucleotide sequence ID" value="NZ_CP036263.1"/>
</dbReference>
<dbReference type="Pfam" id="PF13366">
    <property type="entry name" value="PDDEXK_3"/>
    <property type="match status" value="1"/>
</dbReference>